<dbReference type="GO" id="GO:0043190">
    <property type="term" value="C:ATP-binding cassette (ABC) transporter complex"/>
    <property type="evidence" value="ECO:0007669"/>
    <property type="project" value="InterPro"/>
</dbReference>
<name>A0A1H4K4K7_9PSED</name>
<protein>
    <submittedName>
        <fullName evidence="12">Amino acid ABC transporter membrane protein 2, PAAT family</fullName>
    </submittedName>
</protein>
<feature type="transmembrane region" description="Helical" evidence="10">
    <location>
        <begin position="160"/>
        <end position="180"/>
    </location>
</feature>
<keyword evidence="6 10" id="KW-0812">Transmembrane</keyword>
<evidence type="ECO:0000256" key="8">
    <source>
        <dbReference type="ARBA" id="ARBA00022989"/>
    </source>
</evidence>
<dbReference type="PANTHER" id="PTHR30614">
    <property type="entry name" value="MEMBRANE COMPONENT OF AMINO ACID ABC TRANSPORTER"/>
    <property type="match status" value="1"/>
</dbReference>
<evidence type="ECO:0000313" key="12">
    <source>
        <dbReference type="EMBL" id="SEB53226.1"/>
    </source>
</evidence>
<dbReference type="PROSITE" id="PS50928">
    <property type="entry name" value="ABC_TM1"/>
    <property type="match status" value="1"/>
</dbReference>
<dbReference type="NCBIfam" id="TIGR01726">
    <property type="entry name" value="HEQRo_perm_3TM"/>
    <property type="match status" value="1"/>
</dbReference>
<reference evidence="13" key="1">
    <citation type="submission" date="2016-10" db="EMBL/GenBank/DDBJ databases">
        <authorList>
            <person name="Varghese N."/>
            <person name="Submissions S."/>
        </authorList>
    </citation>
    <scope>NUCLEOTIDE SEQUENCE [LARGE SCALE GENOMIC DNA]</scope>
    <source>
        <strain evidence="13">DSM 9751</strain>
    </source>
</reference>
<dbReference type="RefSeq" id="WP_092310612.1">
    <property type="nucleotide sequence ID" value="NZ_FNTJ01000001.1"/>
</dbReference>
<dbReference type="AlphaFoldDB" id="A0A1H4K4K7"/>
<feature type="domain" description="ABC transmembrane type-1" evidence="11">
    <location>
        <begin position="17"/>
        <end position="218"/>
    </location>
</feature>
<evidence type="ECO:0000259" key="11">
    <source>
        <dbReference type="PROSITE" id="PS50928"/>
    </source>
</evidence>
<evidence type="ECO:0000256" key="3">
    <source>
        <dbReference type="ARBA" id="ARBA00010072"/>
    </source>
</evidence>
<evidence type="ECO:0000256" key="7">
    <source>
        <dbReference type="ARBA" id="ARBA00022970"/>
    </source>
</evidence>
<comment type="function">
    <text evidence="1">Part of the binding-protein-dependent transport system for glutamine; probably responsible for the translocation of the substrate across the membrane.</text>
</comment>
<keyword evidence="7" id="KW-0029">Amino-acid transport</keyword>
<keyword evidence="13" id="KW-1185">Reference proteome</keyword>
<dbReference type="InterPro" id="IPR000515">
    <property type="entry name" value="MetI-like"/>
</dbReference>
<dbReference type="Gene3D" id="1.10.3720.10">
    <property type="entry name" value="MetI-like"/>
    <property type="match status" value="1"/>
</dbReference>
<evidence type="ECO:0000256" key="2">
    <source>
        <dbReference type="ARBA" id="ARBA00004429"/>
    </source>
</evidence>
<dbReference type="EMBL" id="FNTJ01000001">
    <property type="protein sequence ID" value="SEB53226.1"/>
    <property type="molecule type" value="Genomic_DNA"/>
</dbReference>
<evidence type="ECO:0000256" key="4">
    <source>
        <dbReference type="ARBA" id="ARBA00022448"/>
    </source>
</evidence>
<comment type="similarity">
    <text evidence="3">Belongs to the binding-protein-dependent transport system permease family. HisMQ subfamily.</text>
</comment>
<evidence type="ECO:0000313" key="13">
    <source>
        <dbReference type="Proteomes" id="UP000198982"/>
    </source>
</evidence>
<proteinExistence type="inferred from homology"/>
<keyword evidence="4 10" id="KW-0813">Transport</keyword>
<feature type="transmembrane region" description="Helical" evidence="10">
    <location>
        <begin position="23"/>
        <end position="44"/>
    </location>
</feature>
<feature type="transmembrane region" description="Helical" evidence="10">
    <location>
        <begin position="65"/>
        <end position="86"/>
    </location>
</feature>
<accession>A0A1H4K4K7</accession>
<evidence type="ECO:0000256" key="9">
    <source>
        <dbReference type="ARBA" id="ARBA00023136"/>
    </source>
</evidence>
<dbReference type="SUPFAM" id="SSF161098">
    <property type="entry name" value="MetI-like"/>
    <property type="match status" value="1"/>
</dbReference>
<dbReference type="CDD" id="cd06261">
    <property type="entry name" value="TM_PBP2"/>
    <property type="match status" value="1"/>
</dbReference>
<evidence type="ECO:0000256" key="1">
    <source>
        <dbReference type="ARBA" id="ARBA00003159"/>
    </source>
</evidence>
<gene>
    <name evidence="12" type="ORF">SAMN05216178_1026</name>
</gene>
<dbReference type="Proteomes" id="UP000198982">
    <property type="component" value="Unassembled WGS sequence"/>
</dbReference>
<feature type="transmembrane region" description="Helical" evidence="10">
    <location>
        <begin position="200"/>
        <end position="219"/>
    </location>
</feature>
<keyword evidence="5" id="KW-1003">Cell membrane</keyword>
<sequence length="234" mass="25751">MDFSWINGFSTELLRGLGITLKLLLLSGICGFALAVVVGLGRVSRNPLLRAPMQFYISVFRGTPLLVQIYILYYGVGSLFAAYPPIRGSFLWPYLREGFWYVALALTLSVGAYVGEVLRGGLRAVPRGELEAARAYGMGYWLTLRRVWLPRALELVRPTLVGECVLLLKATALASTVAVTDLLGAANLVRAQTLKVYEPLLAVALIYIVLAFVIEHLCARLGNASQHQRPQRQA</sequence>
<keyword evidence="8 10" id="KW-1133">Transmembrane helix</keyword>
<dbReference type="PANTHER" id="PTHR30614:SF20">
    <property type="entry name" value="GLUTAMINE TRANSPORT SYSTEM PERMEASE PROTEIN GLNP"/>
    <property type="match status" value="1"/>
</dbReference>
<comment type="subcellular location">
    <subcellularLocation>
        <location evidence="2">Cell inner membrane</location>
        <topology evidence="2">Multi-pass membrane protein</topology>
    </subcellularLocation>
    <subcellularLocation>
        <location evidence="10">Cell membrane</location>
        <topology evidence="10">Multi-pass membrane protein</topology>
    </subcellularLocation>
</comment>
<feature type="transmembrane region" description="Helical" evidence="10">
    <location>
        <begin position="98"/>
        <end position="118"/>
    </location>
</feature>
<dbReference type="InterPro" id="IPR035906">
    <property type="entry name" value="MetI-like_sf"/>
</dbReference>
<organism evidence="12 13">
    <name type="scientific">Pseudomonas saponiphila</name>
    <dbReference type="NCBI Taxonomy" id="556534"/>
    <lineage>
        <taxon>Bacteria</taxon>
        <taxon>Pseudomonadati</taxon>
        <taxon>Pseudomonadota</taxon>
        <taxon>Gammaproteobacteria</taxon>
        <taxon>Pseudomonadales</taxon>
        <taxon>Pseudomonadaceae</taxon>
        <taxon>Pseudomonas</taxon>
    </lineage>
</organism>
<dbReference type="Pfam" id="PF00528">
    <property type="entry name" value="BPD_transp_1"/>
    <property type="match status" value="1"/>
</dbReference>
<dbReference type="InterPro" id="IPR010065">
    <property type="entry name" value="AA_ABC_transptr_permease_3TM"/>
</dbReference>
<dbReference type="InterPro" id="IPR043429">
    <property type="entry name" value="ArtM/GltK/GlnP/TcyL/YhdX-like"/>
</dbReference>
<evidence type="ECO:0000256" key="6">
    <source>
        <dbReference type="ARBA" id="ARBA00022692"/>
    </source>
</evidence>
<evidence type="ECO:0000256" key="5">
    <source>
        <dbReference type="ARBA" id="ARBA00022475"/>
    </source>
</evidence>
<dbReference type="GO" id="GO:0006865">
    <property type="term" value="P:amino acid transport"/>
    <property type="evidence" value="ECO:0007669"/>
    <property type="project" value="UniProtKB-KW"/>
</dbReference>
<dbReference type="GO" id="GO:0022857">
    <property type="term" value="F:transmembrane transporter activity"/>
    <property type="evidence" value="ECO:0007669"/>
    <property type="project" value="InterPro"/>
</dbReference>
<evidence type="ECO:0000256" key="10">
    <source>
        <dbReference type="RuleBase" id="RU363032"/>
    </source>
</evidence>
<keyword evidence="9 10" id="KW-0472">Membrane</keyword>